<gene>
    <name evidence="3" type="ORF">HMPREF9194_00371</name>
</gene>
<dbReference type="OrthoDB" id="362994at2"/>
<keyword evidence="1" id="KW-0812">Transmembrane</keyword>
<evidence type="ECO:0000256" key="1">
    <source>
        <dbReference type="SAM" id="Phobius"/>
    </source>
</evidence>
<keyword evidence="1" id="KW-0472">Membrane</keyword>
<dbReference type="STRING" id="1125699.HMPREF9194_00371"/>
<dbReference type="PATRIC" id="fig|1125699.3.peg.372"/>
<reference evidence="3 4" key="1">
    <citation type="submission" date="2013-04" db="EMBL/GenBank/DDBJ databases">
        <title>The Genome Sequence of Treponema maltophilum ATCC 51939.</title>
        <authorList>
            <consortium name="The Broad Institute Genomics Platform"/>
            <person name="Earl A."/>
            <person name="Ward D."/>
            <person name="Feldgarden M."/>
            <person name="Gevers D."/>
            <person name="Leonetti C."/>
            <person name="Blanton J.M."/>
            <person name="Dewhirst F.E."/>
            <person name="Izard J."/>
            <person name="Walker B."/>
            <person name="Young S."/>
            <person name="Zeng Q."/>
            <person name="Gargeya S."/>
            <person name="Fitzgerald M."/>
            <person name="Haas B."/>
            <person name="Abouelleil A."/>
            <person name="Allen A.W."/>
            <person name="Alvarado L."/>
            <person name="Arachchi H.M."/>
            <person name="Berlin A.M."/>
            <person name="Chapman S.B."/>
            <person name="Gainer-Dewar J."/>
            <person name="Goldberg J."/>
            <person name="Griggs A."/>
            <person name="Gujja S."/>
            <person name="Hansen M."/>
            <person name="Howarth C."/>
            <person name="Imamovic A."/>
            <person name="Ireland A."/>
            <person name="Larimer J."/>
            <person name="McCowan C."/>
            <person name="Murphy C."/>
            <person name="Pearson M."/>
            <person name="Poon T.W."/>
            <person name="Priest M."/>
            <person name="Roberts A."/>
            <person name="Saif S."/>
            <person name="Shea T."/>
            <person name="Sisk P."/>
            <person name="Sykes S."/>
            <person name="Wortman J."/>
            <person name="Nusbaum C."/>
            <person name="Birren B."/>
        </authorList>
    </citation>
    <scope>NUCLEOTIDE SEQUENCE [LARGE SCALE GENOMIC DNA]</scope>
    <source>
        <strain evidence="3 4">ATCC 51939</strain>
    </source>
</reference>
<protein>
    <recommendedName>
        <fullName evidence="5">MxaA protein</fullName>
    </recommendedName>
</protein>
<keyword evidence="4" id="KW-1185">Reference proteome</keyword>
<evidence type="ECO:0008006" key="5">
    <source>
        <dbReference type="Google" id="ProtNLM"/>
    </source>
</evidence>
<dbReference type="eggNOG" id="ENOG5033HFX">
    <property type="taxonomic scope" value="Bacteria"/>
</dbReference>
<keyword evidence="1" id="KW-1133">Transmembrane helix</keyword>
<proteinExistence type="predicted"/>
<feature type="transmembrane region" description="Helical" evidence="1">
    <location>
        <begin position="175"/>
        <end position="196"/>
    </location>
</feature>
<evidence type="ECO:0000313" key="4">
    <source>
        <dbReference type="Proteomes" id="UP000014541"/>
    </source>
</evidence>
<sequence>MRARFTLCLLSFFLCAAALFCVPDGRVSVMPKDVYVGDEAEIRFEFSFAEKLFEGDSPSLNVQAFTDVSDMSDVSPGSRSENEELKRIFFTDDYTIQSMRLKGSPPSYVLSIVFIPWKTGEIDMSAFDLSSVLGLSVRPFLTDIPPVHIQSITEKTGEKQLRPVKGPIIIPGTTYAVAAFCAVLLLFFAVVTALLIRFALIRGFFQAFFERMFSSQSFRAVCRELLFLEKRGQALPSGVFCTRVSRLIRSYLENRFSYPFTAKTSSELVPAFSEFFAHSASERSYAYMQDLYEVCARCDYIRFSGESVFSREERIDSVQRVRSALLYFEQPEEREAENQKTEEAV</sequence>
<dbReference type="AlphaFoldDB" id="S3K2A3"/>
<evidence type="ECO:0000313" key="3">
    <source>
        <dbReference type="EMBL" id="EPF32373.1"/>
    </source>
</evidence>
<comment type="caution">
    <text evidence="3">The sequence shown here is derived from an EMBL/GenBank/DDBJ whole genome shotgun (WGS) entry which is preliminary data.</text>
</comment>
<keyword evidence="2" id="KW-0732">Signal</keyword>
<dbReference type="HOGENOM" id="CLU_847140_0_0_12"/>
<feature type="chain" id="PRO_5004511039" description="MxaA protein" evidence="2">
    <location>
        <begin position="17"/>
        <end position="345"/>
    </location>
</feature>
<dbReference type="RefSeq" id="WP_016524670.1">
    <property type="nucleotide sequence ID" value="NZ_KE332518.1"/>
</dbReference>
<name>S3K2A3_TREMA</name>
<dbReference type="EMBL" id="ATFF01000002">
    <property type="protein sequence ID" value="EPF32373.1"/>
    <property type="molecule type" value="Genomic_DNA"/>
</dbReference>
<feature type="signal peptide" evidence="2">
    <location>
        <begin position="1"/>
        <end position="16"/>
    </location>
</feature>
<organism evidence="3 4">
    <name type="scientific">Treponema maltophilum ATCC 51939</name>
    <dbReference type="NCBI Taxonomy" id="1125699"/>
    <lineage>
        <taxon>Bacteria</taxon>
        <taxon>Pseudomonadati</taxon>
        <taxon>Spirochaetota</taxon>
        <taxon>Spirochaetia</taxon>
        <taxon>Spirochaetales</taxon>
        <taxon>Treponemataceae</taxon>
        <taxon>Treponema</taxon>
    </lineage>
</organism>
<accession>S3K2A3</accession>
<dbReference type="Proteomes" id="UP000014541">
    <property type="component" value="Unassembled WGS sequence"/>
</dbReference>
<evidence type="ECO:0000256" key="2">
    <source>
        <dbReference type="SAM" id="SignalP"/>
    </source>
</evidence>